<sequence>MSSPLKEFNKNWWIEVYNRIIGAIVFIDDCTAESLHWDGGLFNLLQGGAVGVKSLSPFEFGLKEQHKAVFLTQATSNQLQSIKDIVSNSNFTHCILISCASLDVVYLELNEGKDVTDVITSGKAVSEATKELERMLKDAIGKEQYAVEVIYIPLFSITPTNVLFLTPPYHNMYPKYEGRLTPDSNSVDLYSLSHNERSAIRRLAGGLNSLFESLSYREEIFYMGQFSSLLAGVLENSPVCIARKKTCTTPISLVIIDRTLDLCGVTSHSTESVMDRMIAVLPRFPGHSNEVAVDMTPLCQVTVVSHPDDIQMSPGCVYHANDDSCLQTYDYMINKSQKEVMLDLYNKLSKLDLPKSPGLKTLLKVTPQSVEKLVIMK</sequence>
<keyword evidence="2" id="KW-1185">Reference proteome</keyword>
<proteinExistence type="predicted"/>
<dbReference type="EMBL" id="FZQP02003222">
    <property type="protein sequence ID" value="VVC97546.1"/>
    <property type="molecule type" value="Genomic_DNA"/>
</dbReference>
<dbReference type="InterPro" id="IPR001619">
    <property type="entry name" value="Sec1-like"/>
</dbReference>
<reference evidence="1 2" key="1">
    <citation type="submission" date="2017-07" db="EMBL/GenBank/DDBJ databases">
        <authorList>
            <person name="Talla V."/>
            <person name="Backstrom N."/>
        </authorList>
    </citation>
    <scope>NUCLEOTIDE SEQUENCE [LARGE SCALE GENOMIC DNA]</scope>
</reference>
<organism evidence="1 2">
    <name type="scientific">Leptidea sinapis</name>
    <dbReference type="NCBI Taxonomy" id="189913"/>
    <lineage>
        <taxon>Eukaryota</taxon>
        <taxon>Metazoa</taxon>
        <taxon>Ecdysozoa</taxon>
        <taxon>Arthropoda</taxon>
        <taxon>Hexapoda</taxon>
        <taxon>Insecta</taxon>
        <taxon>Pterygota</taxon>
        <taxon>Neoptera</taxon>
        <taxon>Endopterygota</taxon>
        <taxon>Lepidoptera</taxon>
        <taxon>Glossata</taxon>
        <taxon>Ditrysia</taxon>
        <taxon>Papilionoidea</taxon>
        <taxon>Pieridae</taxon>
        <taxon>Dismorphiinae</taxon>
        <taxon>Leptidea</taxon>
    </lineage>
</organism>
<name>A0A5E4QGY1_9NEOP</name>
<evidence type="ECO:0000313" key="2">
    <source>
        <dbReference type="Proteomes" id="UP000324832"/>
    </source>
</evidence>
<dbReference type="PANTHER" id="PTHR11679">
    <property type="entry name" value="VESICLE PROTEIN SORTING-ASSOCIATED"/>
    <property type="match status" value="1"/>
</dbReference>
<dbReference type="Proteomes" id="UP000324832">
    <property type="component" value="Unassembled WGS sequence"/>
</dbReference>
<protein>
    <submittedName>
        <fullName evidence="1">Uncharacterized protein</fullName>
    </submittedName>
</protein>
<dbReference type="GO" id="GO:0016192">
    <property type="term" value="P:vesicle-mediated transport"/>
    <property type="evidence" value="ECO:0007669"/>
    <property type="project" value="InterPro"/>
</dbReference>
<accession>A0A5E4QGY1</accession>
<evidence type="ECO:0000313" key="1">
    <source>
        <dbReference type="EMBL" id="VVC97546.1"/>
    </source>
</evidence>
<gene>
    <name evidence="1" type="ORF">LSINAPIS_LOCUS8797</name>
</gene>
<dbReference type="AlphaFoldDB" id="A0A5E4QGY1"/>